<keyword evidence="12" id="KW-0573">Peptidoglycan synthesis</keyword>
<evidence type="ECO:0000256" key="9">
    <source>
        <dbReference type="ARBA" id="ARBA00022679"/>
    </source>
</evidence>
<keyword evidence="7" id="KW-0645">Protease</keyword>
<evidence type="ECO:0000256" key="12">
    <source>
        <dbReference type="ARBA" id="ARBA00022984"/>
    </source>
</evidence>
<evidence type="ECO:0000313" key="22">
    <source>
        <dbReference type="Proteomes" id="UP001197770"/>
    </source>
</evidence>
<evidence type="ECO:0000256" key="5">
    <source>
        <dbReference type="ARBA" id="ARBA00022475"/>
    </source>
</evidence>
<evidence type="ECO:0000256" key="4">
    <source>
        <dbReference type="ARBA" id="ARBA00007739"/>
    </source>
</evidence>
<dbReference type="InterPro" id="IPR023346">
    <property type="entry name" value="Lysozyme-like_dom_sf"/>
</dbReference>
<evidence type="ECO:0000256" key="15">
    <source>
        <dbReference type="ARBA" id="ARBA00023316"/>
    </source>
</evidence>
<dbReference type="InterPro" id="IPR001264">
    <property type="entry name" value="Glyco_trans_51"/>
</dbReference>
<evidence type="ECO:0000256" key="18">
    <source>
        <dbReference type="SAM" id="Phobius"/>
    </source>
</evidence>
<evidence type="ECO:0000256" key="14">
    <source>
        <dbReference type="ARBA" id="ARBA00023268"/>
    </source>
</evidence>
<dbReference type="InterPro" id="IPR050396">
    <property type="entry name" value="Glycosyltr_51/Transpeptidase"/>
</dbReference>
<evidence type="ECO:0000256" key="17">
    <source>
        <dbReference type="ARBA" id="ARBA00049902"/>
    </source>
</evidence>
<accession>A0ABS8GQ61</accession>
<dbReference type="Pfam" id="PF00905">
    <property type="entry name" value="Transpeptidase"/>
    <property type="match status" value="1"/>
</dbReference>
<dbReference type="InterPro" id="IPR001460">
    <property type="entry name" value="PCN-bd_Tpept"/>
</dbReference>
<keyword evidence="13 18" id="KW-0472">Membrane</keyword>
<comment type="similarity">
    <text evidence="3">In the C-terminal section; belongs to the transpeptidase family.</text>
</comment>
<evidence type="ECO:0000313" key="21">
    <source>
        <dbReference type="EMBL" id="MCC4212129.1"/>
    </source>
</evidence>
<dbReference type="InterPro" id="IPR012338">
    <property type="entry name" value="Beta-lactam/transpept-like"/>
</dbReference>
<keyword evidence="22" id="KW-1185">Reference proteome</keyword>
<dbReference type="RefSeq" id="WP_228229221.1">
    <property type="nucleotide sequence ID" value="NZ_JAJGMW010000005.1"/>
</dbReference>
<gene>
    <name evidence="21" type="ORF">LLW17_05305</name>
</gene>
<dbReference type="PANTHER" id="PTHR32282">
    <property type="entry name" value="BINDING PROTEIN TRANSPEPTIDASE, PUTATIVE-RELATED"/>
    <property type="match status" value="1"/>
</dbReference>
<keyword evidence="6" id="KW-0121">Carboxypeptidase</keyword>
<evidence type="ECO:0000259" key="20">
    <source>
        <dbReference type="Pfam" id="PF00912"/>
    </source>
</evidence>
<dbReference type="SUPFAM" id="SSF56601">
    <property type="entry name" value="beta-lactamase/transpeptidase-like"/>
    <property type="match status" value="1"/>
</dbReference>
<keyword evidence="10" id="KW-0378">Hydrolase</keyword>
<reference evidence="21 22" key="1">
    <citation type="submission" date="2021-11" db="EMBL/GenBank/DDBJ databases">
        <title>Seasonal and diel survey of microbial diversity of the Tyrrhenian coast.</title>
        <authorList>
            <person name="Gattoni G."/>
            <person name="Corral P."/>
        </authorList>
    </citation>
    <scope>NUCLEOTIDE SEQUENCE [LARGE SCALE GENOMIC DNA]</scope>
    <source>
        <strain evidence="21 22">Mr9</strain>
    </source>
</reference>
<comment type="caution">
    <text evidence="21">The sequence shown here is derived from an EMBL/GenBank/DDBJ whole genome shotgun (WGS) entry which is preliminary data.</text>
</comment>
<evidence type="ECO:0000256" key="2">
    <source>
        <dbReference type="ARBA" id="ARBA00004752"/>
    </source>
</evidence>
<dbReference type="PANTHER" id="PTHR32282:SF11">
    <property type="entry name" value="PENICILLIN-BINDING PROTEIN 1B"/>
    <property type="match status" value="1"/>
</dbReference>
<dbReference type="Pfam" id="PF00912">
    <property type="entry name" value="Transgly"/>
    <property type="match status" value="1"/>
</dbReference>
<evidence type="ECO:0000256" key="3">
    <source>
        <dbReference type="ARBA" id="ARBA00007090"/>
    </source>
</evidence>
<dbReference type="Gene3D" id="1.10.3810.10">
    <property type="entry name" value="Biosynthetic peptidoglycan transglycosylase-like"/>
    <property type="match status" value="1"/>
</dbReference>
<evidence type="ECO:0000256" key="1">
    <source>
        <dbReference type="ARBA" id="ARBA00004236"/>
    </source>
</evidence>
<feature type="domain" description="Penicillin-binding protein transpeptidase" evidence="19">
    <location>
        <begin position="441"/>
        <end position="696"/>
    </location>
</feature>
<comment type="similarity">
    <text evidence="4">In the N-terminal section; belongs to the glycosyltransferase 51 family.</text>
</comment>
<dbReference type="EMBL" id="JAJGMW010000005">
    <property type="protein sequence ID" value="MCC4212129.1"/>
    <property type="molecule type" value="Genomic_DNA"/>
</dbReference>
<keyword evidence="9" id="KW-0808">Transferase</keyword>
<keyword evidence="18" id="KW-1133">Transmembrane helix</keyword>
<keyword evidence="15" id="KW-0961">Cell wall biogenesis/degradation</keyword>
<organism evidence="21 22">
    <name type="scientific">Leeuwenhoekiella parthenopeia</name>
    <dbReference type="NCBI Taxonomy" id="2890320"/>
    <lineage>
        <taxon>Bacteria</taxon>
        <taxon>Pseudomonadati</taxon>
        <taxon>Bacteroidota</taxon>
        <taxon>Flavobacteriia</taxon>
        <taxon>Flavobacteriales</taxon>
        <taxon>Flavobacteriaceae</taxon>
        <taxon>Leeuwenhoekiella</taxon>
    </lineage>
</organism>
<dbReference type="InterPro" id="IPR036950">
    <property type="entry name" value="PBP_transglycosylase"/>
</dbReference>
<feature type="domain" description="Glycosyl transferase family 51" evidence="20">
    <location>
        <begin position="72"/>
        <end position="248"/>
    </location>
</feature>
<dbReference type="Gene3D" id="3.40.710.10">
    <property type="entry name" value="DD-peptidase/beta-lactamase superfamily"/>
    <property type="match status" value="1"/>
</dbReference>
<name>A0ABS8GQ61_9FLAO</name>
<evidence type="ECO:0000256" key="6">
    <source>
        <dbReference type="ARBA" id="ARBA00022645"/>
    </source>
</evidence>
<keyword evidence="18" id="KW-0812">Transmembrane</keyword>
<feature type="transmembrane region" description="Helical" evidence="18">
    <location>
        <begin position="24"/>
        <end position="47"/>
    </location>
</feature>
<comment type="catalytic activity">
    <reaction evidence="16">
        <text>Preferential cleavage: (Ac)2-L-Lys-D-Ala-|-D-Ala. Also transpeptidation of peptidyl-alanyl moieties that are N-acyl substituents of D-alanine.</text>
        <dbReference type="EC" id="3.4.16.4"/>
    </reaction>
</comment>
<comment type="subcellular location">
    <subcellularLocation>
        <location evidence="1">Cell membrane</location>
    </subcellularLocation>
</comment>
<dbReference type="SUPFAM" id="SSF53955">
    <property type="entry name" value="Lysozyme-like"/>
    <property type="match status" value="1"/>
</dbReference>
<evidence type="ECO:0000256" key="13">
    <source>
        <dbReference type="ARBA" id="ARBA00023136"/>
    </source>
</evidence>
<proteinExistence type="inferred from homology"/>
<evidence type="ECO:0000256" key="7">
    <source>
        <dbReference type="ARBA" id="ARBA00022670"/>
    </source>
</evidence>
<sequence length="778" mass="87374">MATPKKKVSKNETKSDFSTYIKGFWILFLGGLGALALVFLLASWGVFGKLPTFEELENPESNLATEILSSDGKTLGKFYNENRTPVKYDDLPQNLIDAVVATEDRRFYEHSGIDVRGTARAVAYLGSKGGASTITQQLAKLLFSDEPSNKLERVIQKVKEWIIAARLESQYTKEEIITMYLNKQDFLFQAVGIRSASKIYFDKEPIELRPEESAVIAAMLKNPRQFNPYREISKDKSLERRNTVLALMAETDRITEAEKDSLIALPMKINFSPEGHADGIATYFREYLRAFMADWIQKNPKGKDADGNDEYYNIYRDGLVITTTLDSRMQRFAEQAVTAHMENLQREFDKQNEKNKTAPFRDISEEEEEGIINRAMRNSDRWRKMAARDIDVDQIKASFNQKTDMRVFVWDNGPKEKDTIMTPRDSILYYKRFLRAGLLSMTPQTGEVKAWVGGIDYKHFQYDHVKTGRRQVGSTFKPFLYATAIDQLHLSPCDTIPDNPYCIPAGEMGTQRDWCPANSSGGYRGMVTLKEALANSINTVSARLMHRVGPNTVIDLIKKLGVDTKDIPSVPSIALGTADLSLFEMVSAYSAFANKGVHVEPQIVSTIVDKNGTVLYQSVPKAQDVLSKESAYVTVNLMEGVTQYGSGARLRSGASNDYMYKNVITGHPYAFKNPIAGKTGTTQNQSDGWFMGMVPNLVTGVWVGGDDRSIHFPGIRYGQGATMALPIWGSYMKKCYSQEDLKISQEAFERPEDLSIRIDCSIPAGGSQQTEIPDELDF</sequence>
<protein>
    <submittedName>
        <fullName evidence="21">Transglycosylase domain-containing protein</fullName>
    </submittedName>
</protein>
<evidence type="ECO:0000256" key="16">
    <source>
        <dbReference type="ARBA" id="ARBA00034000"/>
    </source>
</evidence>
<dbReference type="Proteomes" id="UP001197770">
    <property type="component" value="Unassembled WGS sequence"/>
</dbReference>
<keyword evidence="11" id="KW-0133">Cell shape</keyword>
<evidence type="ECO:0000259" key="19">
    <source>
        <dbReference type="Pfam" id="PF00905"/>
    </source>
</evidence>
<evidence type="ECO:0000256" key="8">
    <source>
        <dbReference type="ARBA" id="ARBA00022676"/>
    </source>
</evidence>
<evidence type="ECO:0000256" key="10">
    <source>
        <dbReference type="ARBA" id="ARBA00022801"/>
    </source>
</evidence>
<comment type="pathway">
    <text evidence="2">Cell wall biogenesis; peptidoglycan biosynthesis.</text>
</comment>
<evidence type="ECO:0000256" key="11">
    <source>
        <dbReference type="ARBA" id="ARBA00022960"/>
    </source>
</evidence>
<comment type="catalytic activity">
    <reaction evidence="17">
        <text>[GlcNAc-(1-&gt;4)-Mur2Ac(oyl-L-Ala-gamma-D-Glu-L-Lys-D-Ala-D-Ala)](n)-di-trans,octa-cis-undecaprenyl diphosphate + beta-D-GlcNAc-(1-&gt;4)-Mur2Ac(oyl-L-Ala-gamma-D-Glu-L-Lys-D-Ala-D-Ala)-di-trans,octa-cis-undecaprenyl diphosphate = [GlcNAc-(1-&gt;4)-Mur2Ac(oyl-L-Ala-gamma-D-Glu-L-Lys-D-Ala-D-Ala)](n+1)-di-trans,octa-cis-undecaprenyl diphosphate + di-trans,octa-cis-undecaprenyl diphosphate + H(+)</text>
        <dbReference type="Rhea" id="RHEA:23708"/>
        <dbReference type="Rhea" id="RHEA-COMP:9602"/>
        <dbReference type="Rhea" id="RHEA-COMP:9603"/>
        <dbReference type="ChEBI" id="CHEBI:15378"/>
        <dbReference type="ChEBI" id="CHEBI:58405"/>
        <dbReference type="ChEBI" id="CHEBI:60033"/>
        <dbReference type="ChEBI" id="CHEBI:78435"/>
        <dbReference type="EC" id="2.4.99.28"/>
    </reaction>
</comment>
<keyword evidence="14" id="KW-0511">Multifunctional enzyme</keyword>
<keyword evidence="5" id="KW-1003">Cell membrane</keyword>
<keyword evidence="8" id="KW-0328">Glycosyltransferase</keyword>